<reference evidence="1 2" key="1">
    <citation type="submission" date="2023-09" db="EMBL/GenBank/DDBJ databases">
        <title>Thalassobella suaedae gen. nov., sp. nov., a marine bacterium of the family Flavobacteriaceae isolated from a halophyte Suaeda japonica.</title>
        <authorList>
            <person name="Lee S.Y."/>
            <person name="Hwang C.Y."/>
        </authorList>
    </citation>
    <scope>NUCLEOTIDE SEQUENCE [LARGE SCALE GENOMIC DNA]</scope>
    <source>
        <strain evidence="1 2">HL-DH14</strain>
    </source>
</reference>
<accession>A0ABY9XXN5</accession>
<dbReference type="Proteomes" id="UP001302806">
    <property type="component" value="Chromosome"/>
</dbReference>
<dbReference type="EMBL" id="CP134537">
    <property type="protein sequence ID" value="WNH10721.1"/>
    <property type="molecule type" value="Genomic_DNA"/>
</dbReference>
<evidence type="ECO:0000313" key="2">
    <source>
        <dbReference type="Proteomes" id="UP001302806"/>
    </source>
</evidence>
<dbReference type="RefSeq" id="WP_415866957.1">
    <property type="nucleotide sequence ID" value="NZ_CP134537.1"/>
</dbReference>
<name>A0ABY9XXN5_9FLAO</name>
<evidence type="ECO:0000313" key="1">
    <source>
        <dbReference type="EMBL" id="WNH10721.1"/>
    </source>
</evidence>
<protein>
    <recommendedName>
        <fullName evidence="3">TonB-dependent receptor</fullName>
    </recommendedName>
</protein>
<evidence type="ECO:0008006" key="3">
    <source>
        <dbReference type="Google" id="ProtNLM"/>
    </source>
</evidence>
<organism evidence="1 2">
    <name type="scientific">Thalassobellus suaedae</name>
    <dbReference type="NCBI Taxonomy" id="3074124"/>
    <lineage>
        <taxon>Bacteria</taxon>
        <taxon>Pseudomonadati</taxon>
        <taxon>Bacteroidota</taxon>
        <taxon>Flavobacteriia</taxon>
        <taxon>Flavobacteriales</taxon>
        <taxon>Flavobacteriaceae</taxon>
        <taxon>Thalassobellus</taxon>
    </lineage>
</organism>
<sequence>MVPRLDTQKNENNTQTSTWFMRDGSFLRLKQVEIGYNLPEQLKDRLGATTFRVYLNASNLLTFSKFKKWDVEMGGNGLGYPIQRTINVGMNISFN</sequence>
<gene>
    <name evidence="1" type="ORF">RHP51_08810</name>
</gene>
<proteinExistence type="predicted"/>